<accession>A0A0V1FCG7</accession>
<comment type="caution">
    <text evidence="1">The sequence shown here is derived from an EMBL/GenBank/DDBJ whole genome shotgun (WGS) entry which is preliminary data.</text>
</comment>
<gene>
    <name evidence="1" type="ORF">T4D_16268</name>
</gene>
<dbReference type="Proteomes" id="UP000054995">
    <property type="component" value="Unassembled WGS sequence"/>
</dbReference>
<keyword evidence="2" id="KW-1185">Reference proteome</keyword>
<dbReference type="AlphaFoldDB" id="A0A0V1FCG7"/>
<evidence type="ECO:0000313" key="2">
    <source>
        <dbReference type="Proteomes" id="UP000054995"/>
    </source>
</evidence>
<organism evidence="1 2">
    <name type="scientific">Trichinella pseudospiralis</name>
    <name type="common">Parasitic roundworm</name>
    <dbReference type="NCBI Taxonomy" id="6337"/>
    <lineage>
        <taxon>Eukaryota</taxon>
        <taxon>Metazoa</taxon>
        <taxon>Ecdysozoa</taxon>
        <taxon>Nematoda</taxon>
        <taxon>Enoplea</taxon>
        <taxon>Dorylaimia</taxon>
        <taxon>Trichinellida</taxon>
        <taxon>Trichinellidae</taxon>
        <taxon>Trichinella</taxon>
    </lineage>
</organism>
<evidence type="ECO:0000313" key="1">
    <source>
        <dbReference type="EMBL" id="KRY83751.1"/>
    </source>
</evidence>
<sequence>MYVVIVNKCKTNALIGNLKSNSTGMRIDVNALLACEENEKLIYSMSILAKVGLVIFKKLTLLYEKEEEAFLVTMTDLFISFEHKYMHDDCSEFAE</sequence>
<dbReference type="EMBL" id="JYDT01000132">
    <property type="protein sequence ID" value="KRY83751.1"/>
    <property type="molecule type" value="Genomic_DNA"/>
</dbReference>
<reference evidence="1 2" key="1">
    <citation type="submission" date="2015-01" db="EMBL/GenBank/DDBJ databases">
        <title>Evolution of Trichinella species and genotypes.</title>
        <authorList>
            <person name="Korhonen P.K."/>
            <person name="Edoardo P."/>
            <person name="Giuseppe L.R."/>
            <person name="Gasser R.B."/>
        </authorList>
    </citation>
    <scope>NUCLEOTIDE SEQUENCE [LARGE SCALE GENOMIC DNA]</scope>
    <source>
        <strain evidence="1">ISS470</strain>
    </source>
</reference>
<protein>
    <submittedName>
        <fullName evidence="1">Uncharacterized protein</fullName>
    </submittedName>
</protein>
<name>A0A0V1FCG7_TRIPS</name>
<proteinExistence type="predicted"/>